<comment type="subcellular location">
    <subcellularLocation>
        <location evidence="1">Cell membrane</location>
        <topology evidence="1">Multi-pass membrane protein</topology>
    </subcellularLocation>
</comment>
<reference evidence="8 9" key="1">
    <citation type="submission" date="2020-03" db="EMBL/GenBank/DDBJ databases">
        <authorList>
            <person name="Bakhshi Ganjeh M."/>
        </authorList>
    </citation>
    <scope>NUCLEOTIDE SEQUENCE [LARGE SCALE GENOMIC DNA]</scope>
    <source>
        <strain evidence="9">Iran 50</strain>
    </source>
</reference>
<keyword evidence="4 7" id="KW-0812">Transmembrane</keyword>
<keyword evidence="9" id="KW-1185">Reference proteome</keyword>
<evidence type="ECO:0000256" key="7">
    <source>
        <dbReference type="SAM" id="Phobius"/>
    </source>
</evidence>
<evidence type="ECO:0000313" key="8">
    <source>
        <dbReference type="EMBL" id="QTF10762.1"/>
    </source>
</evidence>
<evidence type="ECO:0000256" key="4">
    <source>
        <dbReference type="ARBA" id="ARBA00022692"/>
    </source>
</evidence>
<gene>
    <name evidence="8" type="ORF">HC231_10390</name>
</gene>
<dbReference type="EMBL" id="CP050854">
    <property type="protein sequence ID" value="QTF10762.1"/>
    <property type="molecule type" value="Genomic_DNA"/>
</dbReference>
<comment type="similarity">
    <text evidence="2">Belongs to the Rht family.</text>
</comment>
<organism evidence="8 9">
    <name type="scientific">Brenneria izadpanahii</name>
    <dbReference type="NCBI Taxonomy" id="2722756"/>
    <lineage>
        <taxon>Bacteria</taxon>
        <taxon>Pseudomonadati</taxon>
        <taxon>Pseudomonadota</taxon>
        <taxon>Gammaproteobacteria</taxon>
        <taxon>Enterobacterales</taxon>
        <taxon>Pectobacteriaceae</taxon>
        <taxon>Brenneria</taxon>
    </lineage>
</organism>
<dbReference type="Proteomes" id="UP000671960">
    <property type="component" value="Chromosome"/>
</dbReference>
<keyword evidence="3" id="KW-1003">Cell membrane</keyword>
<accession>A0ABX7V2F7</accession>
<feature type="transmembrane region" description="Helical" evidence="7">
    <location>
        <begin position="74"/>
        <end position="93"/>
    </location>
</feature>
<evidence type="ECO:0000313" key="9">
    <source>
        <dbReference type="Proteomes" id="UP000671960"/>
    </source>
</evidence>
<dbReference type="PANTHER" id="PTHR30086:SF14">
    <property type="entry name" value="HOMOSERINE_HOMOSERINE LACTONE EFFLUX PROTEIN"/>
    <property type="match status" value="1"/>
</dbReference>
<name>A0ABX7V2F7_9GAMM</name>
<evidence type="ECO:0000256" key="1">
    <source>
        <dbReference type="ARBA" id="ARBA00004651"/>
    </source>
</evidence>
<feature type="transmembrane region" description="Helical" evidence="7">
    <location>
        <begin position="38"/>
        <end position="62"/>
    </location>
</feature>
<protein>
    <submittedName>
        <fullName evidence="8">LysE family transporter</fullName>
    </submittedName>
</protein>
<feature type="transmembrane region" description="Helical" evidence="7">
    <location>
        <begin position="187"/>
        <end position="205"/>
    </location>
</feature>
<evidence type="ECO:0000256" key="6">
    <source>
        <dbReference type="ARBA" id="ARBA00023136"/>
    </source>
</evidence>
<evidence type="ECO:0000256" key="3">
    <source>
        <dbReference type="ARBA" id="ARBA00022475"/>
    </source>
</evidence>
<dbReference type="InterPro" id="IPR001123">
    <property type="entry name" value="LeuE-type"/>
</dbReference>
<feature type="transmembrane region" description="Helical" evidence="7">
    <location>
        <begin position="114"/>
        <end position="135"/>
    </location>
</feature>
<dbReference type="Pfam" id="PF01810">
    <property type="entry name" value="LysE"/>
    <property type="match status" value="1"/>
</dbReference>
<keyword evidence="5 7" id="KW-1133">Transmembrane helix</keyword>
<evidence type="ECO:0000256" key="5">
    <source>
        <dbReference type="ARBA" id="ARBA00022989"/>
    </source>
</evidence>
<feature type="transmembrane region" description="Helical" evidence="7">
    <location>
        <begin position="147"/>
        <end position="166"/>
    </location>
</feature>
<evidence type="ECO:0000256" key="2">
    <source>
        <dbReference type="ARBA" id="ARBA00007928"/>
    </source>
</evidence>
<dbReference type="PANTHER" id="PTHR30086">
    <property type="entry name" value="ARGININE EXPORTER PROTEIN ARGO"/>
    <property type="match status" value="1"/>
</dbReference>
<proteinExistence type="inferred from homology"/>
<sequence length="208" mass="22650">MYQHGIVPLHHRLSIPVILFFRHSLLPLLHCRTVIKKLIAFGILGAALSDFILIGLVAIGLGSLVAASETLFSLVKWIGVGYLFWLSLQLWQAKPSSLLTTAPTDRPSYSANRAFMRSLLVALSNPKGLLFFSAFLPQFIVVNEPQLPQYVAFACATIVIDIAIMAGYAFGGMQAARAFTAVGLRRLNRACAAIMVFLAGGLAVYRKS</sequence>
<keyword evidence="6 7" id="KW-0472">Membrane</keyword>